<accession>A0AAE0J1T3</accession>
<name>A0AAE0J1T3_9PEZI</name>
<reference evidence="1" key="1">
    <citation type="journal article" date="2023" name="Mol. Phylogenet. Evol.">
        <title>Genome-scale phylogeny and comparative genomics of the fungal order Sordariales.</title>
        <authorList>
            <person name="Hensen N."/>
            <person name="Bonometti L."/>
            <person name="Westerberg I."/>
            <person name="Brannstrom I.O."/>
            <person name="Guillou S."/>
            <person name="Cros-Aarteil S."/>
            <person name="Calhoun S."/>
            <person name="Haridas S."/>
            <person name="Kuo A."/>
            <person name="Mondo S."/>
            <person name="Pangilinan J."/>
            <person name="Riley R."/>
            <person name="LaButti K."/>
            <person name="Andreopoulos B."/>
            <person name="Lipzen A."/>
            <person name="Chen C."/>
            <person name="Yan M."/>
            <person name="Daum C."/>
            <person name="Ng V."/>
            <person name="Clum A."/>
            <person name="Steindorff A."/>
            <person name="Ohm R.A."/>
            <person name="Martin F."/>
            <person name="Silar P."/>
            <person name="Natvig D.O."/>
            <person name="Lalanne C."/>
            <person name="Gautier V."/>
            <person name="Ament-Velasquez S.L."/>
            <person name="Kruys A."/>
            <person name="Hutchinson M.I."/>
            <person name="Powell A.J."/>
            <person name="Barry K."/>
            <person name="Miller A.N."/>
            <person name="Grigoriev I.V."/>
            <person name="Debuchy R."/>
            <person name="Gladieux P."/>
            <person name="Hiltunen Thoren M."/>
            <person name="Johannesson H."/>
        </authorList>
    </citation>
    <scope>NUCLEOTIDE SEQUENCE</scope>
    <source>
        <strain evidence="1">CBS 560.94</strain>
    </source>
</reference>
<evidence type="ECO:0000313" key="2">
    <source>
        <dbReference type="Proteomes" id="UP001278500"/>
    </source>
</evidence>
<comment type="caution">
    <text evidence="1">The sequence shown here is derived from an EMBL/GenBank/DDBJ whole genome shotgun (WGS) entry which is preliminary data.</text>
</comment>
<reference evidence="1" key="2">
    <citation type="submission" date="2023-06" db="EMBL/GenBank/DDBJ databases">
        <authorList>
            <consortium name="Lawrence Berkeley National Laboratory"/>
            <person name="Haridas S."/>
            <person name="Hensen N."/>
            <person name="Bonometti L."/>
            <person name="Westerberg I."/>
            <person name="Brannstrom I.O."/>
            <person name="Guillou S."/>
            <person name="Cros-Aarteil S."/>
            <person name="Calhoun S."/>
            <person name="Kuo A."/>
            <person name="Mondo S."/>
            <person name="Pangilinan J."/>
            <person name="Riley R."/>
            <person name="Labutti K."/>
            <person name="Andreopoulos B."/>
            <person name="Lipzen A."/>
            <person name="Chen C."/>
            <person name="Yanf M."/>
            <person name="Daum C."/>
            <person name="Ng V."/>
            <person name="Clum A."/>
            <person name="Steindorff A."/>
            <person name="Ohm R."/>
            <person name="Martin F."/>
            <person name="Silar P."/>
            <person name="Natvig D."/>
            <person name="Lalanne C."/>
            <person name="Gautier V."/>
            <person name="Ament-Velasquez S.L."/>
            <person name="Kruys A."/>
            <person name="Hutchinson M.I."/>
            <person name="Powell A.J."/>
            <person name="Barry K."/>
            <person name="Miller A.N."/>
            <person name="Grigoriev I.V."/>
            <person name="Debuchy R."/>
            <person name="Gladieux P."/>
            <person name="Thoren M.H."/>
            <person name="Johannesson H."/>
        </authorList>
    </citation>
    <scope>NUCLEOTIDE SEQUENCE</scope>
    <source>
        <strain evidence="1">CBS 560.94</strain>
    </source>
</reference>
<organism evidence="1 2">
    <name type="scientific">Neurospora tetraspora</name>
    <dbReference type="NCBI Taxonomy" id="94610"/>
    <lineage>
        <taxon>Eukaryota</taxon>
        <taxon>Fungi</taxon>
        <taxon>Dikarya</taxon>
        <taxon>Ascomycota</taxon>
        <taxon>Pezizomycotina</taxon>
        <taxon>Sordariomycetes</taxon>
        <taxon>Sordariomycetidae</taxon>
        <taxon>Sordariales</taxon>
        <taxon>Sordariaceae</taxon>
        <taxon>Neurospora</taxon>
    </lineage>
</organism>
<keyword evidence="2" id="KW-1185">Reference proteome</keyword>
<dbReference type="GeneID" id="87860876"/>
<feature type="non-terminal residue" evidence="1">
    <location>
        <position position="1"/>
    </location>
</feature>
<dbReference type="EMBL" id="JAUEPP010000010">
    <property type="protein sequence ID" value="KAK3334611.1"/>
    <property type="molecule type" value="Genomic_DNA"/>
</dbReference>
<dbReference type="AlphaFoldDB" id="A0AAE0J1T3"/>
<evidence type="ECO:0000313" key="1">
    <source>
        <dbReference type="EMBL" id="KAK3334611.1"/>
    </source>
</evidence>
<dbReference type="RefSeq" id="XP_062676777.1">
    <property type="nucleotide sequence ID" value="XM_062823722.1"/>
</dbReference>
<feature type="non-terminal residue" evidence="1">
    <location>
        <position position="57"/>
    </location>
</feature>
<dbReference type="Proteomes" id="UP001278500">
    <property type="component" value="Unassembled WGS sequence"/>
</dbReference>
<protein>
    <submittedName>
        <fullName evidence="1">Uncharacterized protein</fullName>
    </submittedName>
</protein>
<proteinExistence type="predicted"/>
<gene>
    <name evidence="1" type="ORF">B0H65DRAFT_388301</name>
</gene>
<sequence>KARGRKCLSHLENQPGLLLKVTILIRQSRGEGTCSGDYAPLPRETGARCNACRVRSA</sequence>